<evidence type="ECO:0000256" key="1">
    <source>
        <dbReference type="ARBA" id="ARBA00022801"/>
    </source>
</evidence>
<dbReference type="PANTHER" id="PTHR43546">
    <property type="entry name" value="UPF0173 METAL-DEPENDENT HYDROLASE MJ1163-RELATED"/>
    <property type="match status" value="1"/>
</dbReference>
<dbReference type="InterPro" id="IPR001279">
    <property type="entry name" value="Metallo-B-lactamas"/>
</dbReference>
<dbReference type="InterPro" id="IPR050114">
    <property type="entry name" value="UPF0173_UPF0282_UlaG_hydrolase"/>
</dbReference>
<sequence length="376" mass="40665">MPGHACCGKQIVFFDRQTAAPRRRRYHSPAGRHSSRTVLLLDHSYGGITFLVDPMLAPKERYPGFEGTVNSHLRNPLVGLPLPVEDIISADAVIVTHTHLGHWDEAAREALPKTIPLFAQDEDDAPAIRKDGFTDARVPGEDTGFRGVRLTAVTGQHGSEALMATLGSFLGKTAGVVFRRAGSKLVYVAGDTVWTPQVGAAIAAYRPDVIVLDTGYARIAGFDGSIMMGKEGLGRAYRAAPGATLAGIHMEAFNHMTQSRRDLLAHVAEHGMDAARVLVPDDGQAYRFQLFKLLERLPVPAASNTSIRVRTSAPELRPCRAQYALGDAGIDAHEVHEHPGDALPEDMAHGLRPVDKLRHALIAAVVAPVVSWLKVF</sequence>
<protein>
    <submittedName>
        <fullName evidence="3">MBL fold metallo-hydrolase</fullName>
    </submittedName>
</protein>
<reference evidence="4" key="1">
    <citation type="journal article" date="2019" name="Int. J. Syst. Evol. Microbiol.">
        <title>The Global Catalogue of Microorganisms (GCM) 10K type strain sequencing project: providing services to taxonomists for standard genome sequencing and annotation.</title>
        <authorList>
            <consortium name="The Broad Institute Genomics Platform"/>
            <consortium name="The Broad Institute Genome Sequencing Center for Infectious Disease"/>
            <person name="Wu L."/>
            <person name="Ma J."/>
        </authorList>
    </citation>
    <scope>NUCLEOTIDE SEQUENCE [LARGE SCALE GENOMIC DNA]</scope>
    <source>
        <strain evidence="4">CCUG 38813</strain>
    </source>
</reference>
<dbReference type="Gene3D" id="3.60.15.10">
    <property type="entry name" value="Ribonuclease Z/Hydroxyacylglutathione hydrolase-like"/>
    <property type="match status" value="1"/>
</dbReference>
<accession>A0ABW0PQT7</accession>
<dbReference type="SUPFAM" id="SSF56281">
    <property type="entry name" value="Metallo-hydrolase/oxidoreductase"/>
    <property type="match status" value="1"/>
</dbReference>
<dbReference type="RefSeq" id="WP_379726918.1">
    <property type="nucleotide sequence ID" value="NZ_JBHSMS010000079.1"/>
</dbReference>
<comment type="caution">
    <text evidence="3">The sequence shown here is derived from an EMBL/GenBank/DDBJ whole genome shotgun (WGS) entry which is preliminary data.</text>
</comment>
<dbReference type="PANTHER" id="PTHR43546:SF9">
    <property type="entry name" value="L-ASCORBATE-6-PHOSPHATE LACTONASE ULAG-RELATED"/>
    <property type="match status" value="1"/>
</dbReference>
<dbReference type="Pfam" id="PF12706">
    <property type="entry name" value="Lactamase_B_2"/>
    <property type="match status" value="1"/>
</dbReference>
<evidence type="ECO:0000313" key="4">
    <source>
        <dbReference type="Proteomes" id="UP001596031"/>
    </source>
</evidence>
<keyword evidence="1" id="KW-0378">Hydrolase</keyword>
<evidence type="ECO:0000259" key="2">
    <source>
        <dbReference type="Pfam" id="PF12706"/>
    </source>
</evidence>
<feature type="domain" description="Metallo-beta-lactamase" evidence="2">
    <location>
        <begin position="51"/>
        <end position="250"/>
    </location>
</feature>
<proteinExistence type="predicted"/>
<dbReference type="InterPro" id="IPR036866">
    <property type="entry name" value="RibonucZ/Hydroxyglut_hydro"/>
</dbReference>
<dbReference type="EMBL" id="JBHSMS010000079">
    <property type="protein sequence ID" value="MFC5513887.1"/>
    <property type="molecule type" value="Genomic_DNA"/>
</dbReference>
<evidence type="ECO:0000313" key="3">
    <source>
        <dbReference type="EMBL" id="MFC5513887.1"/>
    </source>
</evidence>
<gene>
    <name evidence="3" type="ORF">ACFPOU_22550</name>
</gene>
<organism evidence="3 4">
    <name type="scientific">Massilia jejuensis</name>
    <dbReference type="NCBI Taxonomy" id="648894"/>
    <lineage>
        <taxon>Bacteria</taxon>
        <taxon>Pseudomonadati</taxon>
        <taxon>Pseudomonadota</taxon>
        <taxon>Betaproteobacteria</taxon>
        <taxon>Burkholderiales</taxon>
        <taxon>Oxalobacteraceae</taxon>
        <taxon>Telluria group</taxon>
        <taxon>Massilia</taxon>
    </lineage>
</organism>
<name>A0ABW0PQT7_9BURK</name>
<dbReference type="Proteomes" id="UP001596031">
    <property type="component" value="Unassembled WGS sequence"/>
</dbReference>
<keyword evidence="4" id="KW-1185">Reference proteome</keyword>